<feature type="coiled-coil region" evidence="11">
    <location>
        <begin position="39"/>
        <end position="100"/>
    </location>
</feature>
<dbReference type="eggNOG" id="COG2882">
    <property type="taxonomic scope" value="Bacteria"/>
</dbReference>
<evidence type="ECO:0000313" key="13">
    <source>
        <dbReference type="EMBL" id="ERL50782.1"/>
    </source>
</evidence>
<evidence type="ECO:0000256" key="4">
    <source>
        <dbReference type="ARBA" id="ARBA00022448"/>
    </source>
</evidence>
<dbReference type="EMBL" id="AVBC01000035">
    <property type="protein sequence ID" value="ERL50782.1"/>
    <property type="molecule type" value="Genomic_DNA"/>
</dbReference>
<dbReference type="STRING" id="1178482.AR456_19665"/>
<evidence type="ECO:0000256" key="10">
    <source>
        <dbReference type="ARBA" id="ARBA00023225"/>
    </source>
</evidence>
<evidence type="ECO:0000256" key="8">
    <source>
        <dbReference type="ARBA" id="ARBA00022927"/>
    </source>
</evidence>
<dbReference type="PANTHER" id="PTHR38786">
    <property type="entry name" value="FLAGELLAR FLIJ PROTEIN"/>
    <property type="match status" value="1"/>
</dbReference>
<dbReference type="Pfam" id="PF02050">
    <property type="entry name" value="FliJ"/>
    <property type="match status" value="1"/>
</dbReference>
<dbReference type="GO" id="GO:0009288">
    <property type="term" value="C:bacterial-type flagellum"/>
    <property type="evidence" value="ECO:0007669"/>
    <property type="project" value="InterPro"/>
</dbReference>
<evidence type="ECO:0000313" key="14">
    <source>
        <dbReference type="Proteomes" id="UP000019113"/>
    </source>
</evidence>
<keyword evidence="4" id="KW-0813">Transport</keyword>
<evidence type="ECO:0000256" key="2">
    <source>
        <dbReference type="ARBA" id="ARBA00010004"/>
    </source>
</evidence>
<dbReference type="PRINTS" id="PR01004">
    <property type="entry name" value="FLGFLIJ"/>
</dbReference>
<keyword evidence="14" id="KW-1185">Reference proteome</keyword>
<dbReference type="KEGG" id="hhu:AR456_19665"/>
<dbReference type="InterPro" id="IPR018006">
    <property type="entry name" value="Flag_FliJ_proteobac"/>
</dbReference>
<feature type="compositionally biased region" description="Polar residues" evidence="12">
    <location>
        <begin position="142"/>
        <end position="152"/>
    </location>
</feature>
<evidence type="ECO:0000256" key="1">
    <source>
        <dbReference type="ARBA" id="ARBA00004413"/>
    </source>
</evidence>
<comment type="similarity">
    <text evidence="2">Belongs to the FliJ family.</text>
</comment>
<dbReference type="AlphaFoldDB" id="W1N5D4"/>
<feature type="region of interest" description="Disordered" evidence="12">
    <location>
        <begin position="118"/>
        <end position="152"/>
    </location>
</feature>
<dbReference type="InterPro" id="IPR053716">
    <property type="entry name" value="Flag_assembly_chemotaxis_eff"/>
</dbReference>
<keyword evidence="6" id="KW-0145">Chemotaxis</keyword>
<evidence type="ECO:0000256" key="6">
    <source>
        <dbReference type="ARBA" id="ARBA00022500"/>
    </source>
</evidence>
<keyword evidence="5" id="KW-1003">Cell membrane</keyword>
<dbReference type="GO" id="GO:0006935">
    <property type="term" value="P:chemotaxis"/>
    <property type="evidence" value="ECO:0007669"/>
    <property type="project" value="UniProtKB-KW"/>
</dbReference>
<gene>
    <name evidence="13" type="ORF">BJB45_19495</name>
</gene>
<keyword evidence="7" id="KW-1005">Bacterial flagellum biogenesis</keyword>
<dbReference type="PANTHER" id="PTHR38786:SF1">
    <property type="entry name" value="FLAGELLAR FLIJ PROTEIN"/>
    <property type="match status" value="1"/>
</dbReference>
<proteinExistence type="inferred from homology"/>
<evidence type="ECO:0000256" key="3">
    <source>
        <dbReference type="ARBA" id="ARBA00020392"/>
    </source>
</evidence>
<keyword evidence="8" id="KW-0653">Protein transport</keyword>
<dbReference type="InterPro" id="IPR052570">
    <property type="entry name" value="FliJ"/>
</dbReference>
<dbReference type="InterPro" id="IPR012823">
    <property type="entry name" value="Flagell_FliJ"/>
</dbReference>
<keyword evidence="11" id="KW-0175">Coiled coil</keyword>
<organism evidence="13 14">
    <name type="scientific">Halomonas huangheensis</name>
    <dbReference type="NCBI Taxonomy" id="1178482"/>
    <lineage>
        <taxon>Bacteria</taxon>
        <taxon>Pseudomonadati</taxon>
        <taxon>Pseudomonadota</taxon>
        <taxon>Gammaproteobacteria</taxon>
        <taxon>Oceanospirillales</taxon>
        <taxon>Halomonadaceae</taxon>
        <taxon>Halomonas</taxon>
    </lineage>
</organism>
<evidence type="ECO:0000256" key="7">
    <source>
        <dbReference type="ARBA" id="ARBA00022795"/>
    </source>
</evidence>
<sequence length="152" mass="17423">MTASSPLDTLLDLARTSRDQAGQRLAGSLDTEQQVSRQLESLENYRHEYAARLSDAMRQGVDPATLHNTQRFLASLDNALTNARQTLAEQHQKVQQAQHDWQQEQQRVRAYDTLTERRATAASRRAVRQEQRTSDELVNSRLLRQNTQSDVH</sequence>
<evidence type="ECO:0000256" key="12">
    <source>
        <dbReference type="SAM" id="MobiDB-lite"/>
    </source>
</evidence>
<dbReference type="Gene3D" id="1.10.287.1700">
    <property type="match status" value="1"/>
</dbReference>
<evidence type="ECO:0000256" key="5">
    <source>
        <dbReference type="ARBA" id="ARBA00022475"/>
    </source>
</evidence>
<keyword evidence="10" id="KW-1006">Bacterial flagellum protein export</keyword>
<evidence type="ECO:0000256" key="9">
    <source>
        <dbReference type="ARBA" id="ARBA00023136"/>
    </source>
</evidence>
<dbReference type="GO" id="GO:0003774">
    <property type="term" value="F:cytoskeletal motor activity"/>
    <property type="evidence" value="ECO:0007669"/>
    <property type="project" value="InterPro"/>
</dbReference>
<dbReference type="OrthoDB" id="6465096at2"/>
<name>W1N5D4_9GAMM</name>
<dbReference type="PATRIC" id="fig|1178482.3.peg.2353"/>
<dbReference type="GO" id="GO:0005886">
    <property type="term" value="C:plasma membrane"/>
    <property type="evidence" value="ECO:0007669"/>
    <property type="project" value="UniProtKB-SubCell"/>
</dbReference>
<reference evidence="13 14" key="1">
    <citation type="submission" date="2013-08" db="EMBL/GenBank/DDBJ databases">
        <title>draft genome of Halomonas huanghegensis, strain BJGMM-B45T.</title>
        <authorList>
            <person name="Miao C."/>
            <person name="Wan Y."/>
            <person name="Jin W."/>
        </authorList>
    </citation>
    <scope>NUCLEOTIDE SEQUENCE [LARGE SCALE GENOMIC DNA]</scope>
    <source>
        <strain evidence="13 14">BJGMM-B45</strain>
    </source>
</reference>
<dbReference type="PIRSF" id="PIRSF019404">
    <property type="entry name" value="FliJ"/>
    <property type="match status" value="1"/>
</dbReference>
<dbReference type="Proteomes" id="UP000019113">
    <property type="component" value="Unassembled WGS sequence"/>
</dbReference>
<comment type="subcellular location">
    <subcellularLocation>
        <location evidence="1">Cell membrane</location>
        <topology evidence="1">Peripheral membrane protein</topology>
        <orientation evidence="1">Cytoplasmic side</orientation>
    </subcellularLocation>
</comment>
<dbReference type="GO" id="GO:0044781">
    <property type="term" value="P:bacterial-type flagellum organization"/>
    <property type="evidence" value="ECO:0007669"/>
    <property type="project" value="UniProtKB-KW"/>
</dbReference>
<dbReference type="GO" id="GO:0071973">
    <property type="term" value="P:bacterial-type flagellum-dependent cell motility"/>
    <property type="evidence" value="ECO:0007669"/>
    <property type="project" value="InterPro"/>
</dbReference>
<comment type="caution">
    <text evidence="13">The sequence shown here is derived from an EMBL/GenBank/DDBJ whole genome shotgun (WGS) entry which is preliminary data.</text>
</comment>
<evidence type="ECO:0000256" key="11">
    <source>
        <dbReference type="SAM" id="Coils"/>
    </source>
</evidence>
<dbReference type="NCBIfam" id="TIGR02473">
    <property type="entry name" value="flagell_FliJ"/>
    <property type="match status" value="1"/>
</dbReference>
<protein>
    <recommendedName>
        <fullName evidence="3">Flagellar FliJ protein</fullName>
    </recommendedName>
</protein>
<dbReference type="RefSeq" id="WP_021819306.1">
    <property type="nucleotide sequence ID" value="NZ_AVBC01000035.1"/>
</dbReference>
<keyword evidence="9" id="KW-0472">Membrane</keyword>
<accession>W1N5D4</accession>
<dbReference type="GO" id="GO:0015031">
    <property type="term" value="P:protein transport"/>
    <property type="evidence" value="ECO:0007669"/>
    <property type="project" value="UniProtKB-KW"/>
</dbReference>